<feature type="compositionally biased region" description="Basic and acidic residues" evidence="9">
    <location>
        <begin position="1"/>
        <end position="12"/>
    </location>
</feature>
<evidence type="ECO:0000256" key="7">
    <source>
        <dbReference type="ARBA" id="ARBA00022840"/>
    </source>
</evidence>
<evidence type="ECO:0000256" key="5">
    <source>
        <dbReference type="ARBA" id="ARBA00022741"/>
    </source>
</evidence>
<dbReference type="Gene3D" id="3.30.565.10">
    <property type="entry name" value="Histidine kinase-like ATPase, C-terminal domain"/>
    <property type="match status" value="1"/>
</dbReference>
<keyword evidence="13" id="KW-1185">Reference proteome</keyword>
<evidence type="ECO:0000256" key="3">
    <source>
        <dbReference type="ARBA" id="ARBA00022553"/>
    </source>
</evidence>
<evidence type="ECO:0000256" key="6">
    <source>
        <dbReference type="ARBA" id="ARBA00022777"/>
    </source>
</evidence>
<organism evidence="12 13">
    <name type="scientific">Nonomuraea fuscirosea</name>
    <dbReference type="NCBI Taxonomy" id="1291556"/>
    <lineage>
        <taxon>Bacteria</taxon>
        <taxon>Bacillati</taxon>
        <taxon>Actinomycetota</taxon>
        <taxon>Actinomycetes</taxon>
        <taxon>Streptosporangiales</taxon>
        <taxon>Streptosporangiaceae</taxon>
        <taxon>Nonomuraea</taxon>
    </lineage>
</organism>
<dbReference type="PANTHER" id="PTHR24421">
    <property type="entry name" value="NITRATE/NITRITE SENSOR PROTEIN NARX-RELATED"/>
    <property type="match status" value="1"/>
</dbReference>
<feature type="compositionally biased region" description="Basic residues" evidence="9">
    <location>
        <begin position="13"/>
        <end position="24"/>
    </location>
</feature>
<dbReference type="InterPro" id="IPR050482">
    <property type="entry name" value="Sensor_HK_TwoCompSys"/>
</dbReference>
<feature type="domain" description="Histidine kinase/HSP90-like ATPase" evidence="10">
    <location>
        <begin position="328"/>
        <end position="413"/>
    </location>
</feature>
<accession>A0A2T0MYD3</accession>
<dbReference type="EC" id="2.7.13.3" evidence="2"/>
<feature type="region of interest" description="Disordered" evidence="9">
    <location>
        <begin position="109"/>
        <end position="168"/>
    </location>
</feature>
<keyword evidence="7" id="KW-0067">ATP-binding</keyword>
<evidence type="ECO:0000313" key="13">
    <source>
        <dbReference type="Proteomes" id="UP000238312"/>
    </source>
</evidence>
<dbReference type="SUPFAM" id="SSF55874">
    <property type="entry name" value="ATPase domain of HSP90 chaperone/DNA topoisomerase II/histidine kinase"/>
    <property type="match status" value="1"/>
</dbReference>
<keyword evidence="5" id="KW-0547">Nucleotide-binding</keyword>
<feature type="region of interest" description="Disordered" evidence="9">
    <location>
        <begin position="187"/>
        <end position="215"/>
    </location>
</feature>
<dbReference type="Proteomes" id="UP000238312">
    <property type="component" value="Unassembled WGS sequence"/>
</dbReference>
<dbReference type="AlphaFoldDB" id="A0A2T0MYD3"/>
<comment type="catalytic activity">
    <reaction evidence="1">
        <text>ATP + protein L-histidine = ADP + protein N-phospho-L-histidine.</text>
        <dbReference type="EC" id="2.7.13.3"/>
    </reaction>
</comment>
<keyword evidence="3" id="KW-0597">Phosphoprotein</keyword>
<evidence type="ECO:0000256" key="8">
    <source>
        <dbReference type="ARBA" id="ARBA00023012"/>
    </source>
</evidence>
<dbReference type="GO" id="GO:0005524">
    <property type="term" value="F:ATP binding"/>
    <property type="evidence" value="ECO:0007669"/>
    <property type="project" value="UniProtKB-KW"/>
</dbReference>
<reference evidence="12 13" key="1">
    <citation type="submission" date="2018-03" db="EMBL/GenBank/DDBJ databases">
        <title>Genomic Encyclopedia of Type Strains, Phase III (KMG-III): the genomes of soil and plant-associated and newly described type strains.</title>
        <authorList>
            <person name="Whitman W."/>
        </authorList>
    </citation>
    <scope>NUCLEOTIDE SEQUENCE [LARGE SCALE GENOMIC DNA]</scope>
    <source>
        <strain evidence="12 13">CGMCC 4.7104</strain>
    </source>
</reference>
<dbReference type="EMBL" id="PVNG01000009">
    <property type="protein sequence ID" value="PRX64262.1"/>
    <property type="molecule type" value="Genomic_DNA"/>
</dbReference>
<gene>
    <name evidence="12" type="ORF">B0I32_109191</name>
</gene>
<feature type="region of interest" description="Disordered" evidence="9">
    <location>
        <begin position="1"/>
        <end position="65"/>
    </location>
</feature>
<dbReference type="GO" id="GO:0000155">
    <property type="term" value="F:phosphorelay sensor kinase activity"/>
    <property type="evidence" value="ECO:0007669"/>
    <property type="project" value="InterPro"/>
</dbReference>
<keyword evidence="4" id="KW-0808">Transferase</keyword>
<dbReference type="Pfam" id="PF02518">
    <property type="entry name" value="HATPase_c"/>
    <property type="match status" value="1"/>
</dbReference>
<comment type="caution">
    <text evidence="12">The sequence shown here is derived from an EMBL/GenBank/DDBJ whole genome shotgun (WGS) entry which is preliminary data.</text>
</comment>
<dbReference type="Pfam" id="PF07730">
    <property type="entry name" value="HisKA_3"/>
    <property type="match status" value="1"/>
</dbReference>
<feature type="compositionally biased region" description="Low complexity" evidence="9">
    <location>
        <begin position="158"/>
        <end position="168"/>
    </location>
</feature>
<evidence type="ECO:0000256" key="4">
    <source>
        <dbReference type="ARBA" id="ARBA00022679"/>
    </source>
</evidence>
<dbReference type="InterPro" id="IPR003594">
    <property type="entry name" value="HATPase_dom"/>
</dbReference>
<sequence length="416" mass="43639">MATEETREDAHPRRPLTARLRLRRSTTLPGLRPRRSSTDSSTASPAVSSHRPPNDPPAPRPRRSSAALGLSRLGDVPVVVMLAWAGWLAVPWSFSGLAQARAAAAAAAANTEPPRLHASTATTDADPPRLHSAATDAEPSHLRPRATATDAESPRLHPPAAATAHHPALAEPSRAAWGVPAVHKSPFGTIRPGQPSAVPRDDNARLLPSRPDDASTQADMVALERARIAGEVHDVAGHGLAAIAMQAGIALVVLDEDPEQARASLQAIRQTSTTALAQLRAALDGIDPPDGDLTALIDGVRAAGLPVDVEPATLTEPTARTVPDHLRETVYRVVRESLTNVLRHAGPTRALVRATGDGQEFVLEVADRGAGHTDATEGRGLAGMRARVTEAGGHLTTGAREGGGFQVIARFPQVRT</sequence>
<evidence type="ECO:0000313" key="12">
    <source>
        <dbReference type="EMBL" id="PRX64262.1"/>
    </source>
</evidence>
<dbReference type="InterPro" id="IPR011712">
    <property type="entry name" value="Sig_transdc_His_kin_sub3_dim/P"/>
</dbReference>
<evidence type="ECO:0000256" key="9">
    <source>
        <dbReference type="SAM" id="MobiDB-lite"/>
    </source>
</evidence>
<dbReference type="Gene3D" id="1.20.5.1930">
    <property type="match status" value="1"/>
</dbReference>
<feature type="compositionally biased region" description="Polar residues" evidence="9">
    <location>
        <begin position="38"/>
        <end position="47"/>
    </location>
</feature>
<dbReference type="InterPro" id="IPR036890">
    <property type="entry name" value="HATPase_C_sf"/>
</dbReference>
<dbReference type="PANTHER" id="PTHR24421:SF10">
    <property type="entry name" value="NITRATE_NITRITE SENSOR PROTEIN NARQ"/>
    <property type="match status" value="1"/>
</dbReference>
<keyword evidence="8" id="KW-0902">Two-component regulatory system</keyword>
<keyword evidence="6 12" id="KW-0418">Kinase</keyword>
<proteinExistence type="predicted"/>
<dbReference type="GO" id="GO:0016020">
    <property type="term" value="C:membrane"/>
    <property type="evidence" value="ECO:0007669"/>
    <property type="project" value="InterPro"/>
</dbReference>
<evidence type="ECO:0000259" key="10">
    <source>
        <dbReference type="Pfam" id="PF02518"/>
    </source>
</evidence>
<protein>
    <recommendedName>
        <fullName evidence="2">histidine kinase</fullName>
        <ecNumber evidence="2">2.7.13.3</ecNumber>
    </recommendedName>
</protein>
<evidence type="ECO:0000259" key="11">
    <source>
        <dbReference type="Pfam" id="PF07730"/>
    </source>
</evidence>
<dbReference type="GO" id="GO:0046983">
    <property type="term" value="F:protein dimerization activity"/>
    <property type="evidence" value="ECO:0007669"/>
    <property type="project" value="InterPro"/>
</dbReference>
<dbReference type="CDD" id="cd16917">
    <property type="entry name" value="HATPase_UhpB-NarQ-NarX-like"/>
    <property type="match status" value="1"/>
</dbReference>
<evidence type="ECO:0000256" key="2">
    <source>
        <dbReference type="ARBA" id="ARBA00012438"/>
    </source>
</evidence>
<evidence type="ECO:0000256" key="1">
    <source>
        <dbReference type="ARBA" id="ARBA00000085"/>
    </source>
</evidence>
<feature type="domain" description="Signal transduction histidine kinase subgroup 3 dimerisation and phosphoacceptor" evidence="11">
    <location>
        <begin position="224"/>
        <end position="290"/>
    </location>
</feature>
<name>A0A2T0MYD3_9ACTN</name>